<evidence type="ECO:0000256" key="2">
    <source>
        <dbReference type="ARBA" id="ARBA00022737"/>
    </source>
</evidence>
<dbReference type="PROSITE" id="PS50082">
    <property type="entry name" value="WD_REPEATS_2"/>
    <property type="match status" value="5"/>
</dbReference>
<keyword evidence="2" id="KW-0677">Repeat</keyword>
<dbReference type="EMBL" id="ML737166">
    <property type="protein sequence ID" value="KAE8338538.1"/>
    <property type="molecule type" value="Genomic_DNA"/>
</dbReference>
<name>A0A5N6Y002_9EURO</name>
<dbReference type="PANTHER" id="PTHR22847">
    <property type="entry name" value="WD40 REPEAT PROTEIN"/>
    <property type="match status" value="1"/>
</dbReference>
<dbReference type="InterPro" id="IPR036322">
    <property type="entry name" value="WD40_repeat_dom_sf"/>
</dbReference>
<dbReference type="AlphaFoldDB" id="A0A5N6Y002"/>
<dbReference type="GO" id="GO:1990234">
    <property type="term" value="C:transferase complex"/>
    <property type="evidence" value="ECO:0007669"/>
    <property type="project" value="UniProtKB-ARBA"/>
</dbReference>
<accession>A0A5N6Y002</accession>
<dbReference type="GO" id="GO:0005634">
    <property type="term" value="C:nucleus"/>
    <property type="evidence" value="ECO:0007669"/>
    <property type="project" value="TreeGrafter"/>
</dbReference>
<organism evidence="4">
    <name type="scientific">Aspergillus arachidicola</name>
    <dbReference type="NCBI Taxonomy" id="656916"/>
    <lineage>
        <taxon>Eukaryota</taxon>
        <taxon>Fungi</taxon>
        <taxon>Dikarya</taxon>
        <taxon>Ascomycota</taxon>
        <taxon>Pezizomycotina</taxon>
        <taxon>Eurotiomycetes</taxon>
        <taxon>Eurotiomycetidae</taxon>
        <taxon>Eurotiales</taxon>
        <taxon>Aspergillaceae</taxon>
        <taxon>Aspergillus</taxon>
        <taxon>Aspergillus subgen. Circumdati</taxon>
    </lineage>
</organism>
<dbReference type="Gene3D" id="2.130.10.10">
    <property type="entry name" value="YVTN repeat-like/Quinoprotein amine dehydrogenase"/>
    <property type="match status" value="1"/>
</dbReference>
<protein>
    <recommendedName>
        <fullName evidence="5">Sulfur metabolite repression control protein</fullName>
    </recommendedName>
</protein>
<dbReference type="SUPFAM" id="SSF50978">
    <property type="entry name" value="WD40 repeat-like"/>
    <property type="match status" value="1"/>
</dbReference>
<evidence type="ECO:0008006" key="5">
    <source>
        <dbReference type="Google" id="ProtNLM"/>
    </source>
</evidence>
<dbReference type="OrthoDB" id="190105at2759"/>
<dbReference type="PROSITE" id="PS50294">
    <property type="entry name" value="WD_REPEATS_REGION"/>
    <property type="match status" value="3"/>
</dbReference>
<dbReference type="PRINTS" id="PR00320">
    <property type="entry name" value="GPROTEINBRPT"/>
</dbReference>
<feature type="repeat" description="WD" evidence="3">
    <location>
        <begin position="56"/>
        <end position="97"/>
    </location>
</feature>
<reference evidence="4" key="1">
    <citation type="submission" date="2019-04" db="EMBL/GenBank/DDBJ databases">
        <title>Friends and foes A comparative genomics study of 23 Aspergillus species from section Flavi.</title>
        <authorList>
            <consortium name="DOE Joint Genome Institute"/>
            <person name="Kjaerbolling I."/>
            <person name="Vesth T."/>
            <person name="Frisvad J.C."/>
            <person name="Nybo J.L."/>
            <person name="Theobald S."/>
            <person name="Kildgaard S."/>
            <person name="Isbrandt T."/>
            <person name="Kuo A."/>
            <person name="Sato A."/>
            <person name="Lyhne E.K."/>
            <person name="Kogle M.E."/>
            <person name="Wiebenga A."/>
            <person name="Kun R.S."/>
            <person name="Lubbers R.J."/>
            <person name="Makela M.R."/>
            <person name="Barry K."/>
            <person name="Chovatia M."/>
            <person name="Clum A."/>
            <person name="Daum C."/>
            <person name="Haridas S."/>
            <person name="He G."/>
            <person name="LaButti K."/>
            <person name="Lipzen A."/>
            <person name="Mondo S."/>
            <person name="Riley R."/>
            <person name="Salamov A."/>
            <person name="Simmons B.A."/>
            <person name="Magnuson J.K."/>
            <person name="Henrissat B."/>
            <person name="Mortensen U.H."/>
            <person name="Larsen T.O."/>
            <person name="Devries R.P."/>
            <person name="Grigoriev I.V."/>
            <person name="Machida M."/>
            <person name="Baker S.E."/>
            <person name="Andersen M.R."/>
        </authorList>
    </citation>
    <scope>NUCLEOTIDE SEQUENCE</scope>
    <source>
        <strain evidence="4">CBS 117612</strain>
    </source>
</reference>
<gene>
    <name evidence="4" type="ORF">BDV24DRAFT_166219</name>
</gene>
<dbReference type="Proteomes" id="UP000325558">
    <property type="component" value="Unassembled WGS sequence"/>
</dbReference>
<dbReference type="InterPro" id="IPR020472">
    <property type="entry name" value="WD40_PAC1"/>
</dbReference>
<sequence length="333" mass="35721">MASNIPTEACEPTISKSFPRDGLAVTACEMGTKYFVIAKEVALYRFNFADNFLITLQERGNITWSLALREDKNLLITGGTEGVVRIWNIQTKSVIRSLKGHTATVRSLLIVDDTTLISGSRDSAICIWNLDSDATDPKLTLKGHTETVRCLKAHGGVLVSGGNDGEARVWDIQTGQCLHVLKGHTGTLYGLCFDGSRIVTGSLDSTIRVWDPRSGACLDVLSGHSGAVTRLSLQGDTLISADNVGTVKVWSLSRASGRTIAEEKDGSVISLVADGENILVGNTNGSVSLVHHESGASRTLVTRADAVWNVGFTPFKRPLAVYFKGGDTQLAIF</sequence>
<dbReference type="PROSITE" id="PS00678">
    <property type="entry name" value="WD_REPEATS_1"/>
    <property type="match status" value="2"/>
</dbReference>
<dbReference type="SMART" id="SM00320">
    <property type="entry name" value="WD40"/>
    <property type="match status" value="5"/>
</dbReference>
<dbReference type="InterPro" id="IPR001680">
    <property type="entry name" value="WD40_rpt"/>
</dbReference>
<dbReference type="InterPro" id="IPR019775">
    <property type="entry name" value="WD40_repeat_CS"/>
</dbReference>
<dbReference type="InterPro" id="IPR015943">
    <property type="entry name" value="WD40/YVTN_repeat-like_dom_sf"/>
</dbReference>
<evidence type="ECO:0000313" key="4">
    <source>
        <dbReference type="EMBL" id="KAE8338538.1"/>
    </source>
</evidence>
<dbReference type="GO" id="GO:0005741">
    <property type="term" value="C:mitochondrial outer membrane"/>
    <property type="evidence" value="ECO:0007669"/>
    <property type="project" value="UniProtKB-SubCell"/>
</dbReference>
<proteinExistence type="predicted"/>
<feature type="repeat" description="WD" evidence="3">
    <location>
        <begin position="98"/>
        <end position="138"/>
    </location>
</feature>
<evidence type="ECO:0000256" key="3">
    <source>
        <dbReference type="PROSITE-ProRule" id="PRU00221"/>
    </source>
</evidence>
<dbReference type="Pfam" id="PF00400">
    <property type="entry name" value="WD40"/>
    <property type="match status" value="5"/>
</dbReference>
<feature type="repeat" description="WD" evidence="3">
    <location>
        <begin position="141"/>
        <end position="180"/>
    </location>
</feature>
<dbReference type="CDD" id="cd00200">
    <property type="entry name" value="WD40"/>
    <property type="match status" value="1"/>
</dbReference>
<dbReference type="PANTHER" id="PTHR22847:SF732">
    <property type="entry name" value="F-BOX DOMAIN-CONTAINING PROTEIN"/>
    <property type="match status" value="1"/>
</dbReference>
<keyword evidence="1 3" id="KW-0853">WD repeat</keyword>
<evidence type="ECO:0000256" key="1">
    <source>
        <dbReference type="ARBA" id="ARBA00022574"/>
    </source>
</evidence>
<feature type="repeat" description="WD" evidence="3">
    <location>
        <begin position="181"/>
        <end position="220"/>
    </location>
</feature>
<feature type="repeat" description="WD" evidence="3">
    <location>
        <begin position="221"/>
        <end position="260"/>
    </location>
</feature>